<dbReference type="InterPro" id="IPR011059">
    <property type="entry name" value="Metal-dep_hydrolase_composite"/>
</dbReference>
<evidence type="ECO:0000259" key="5">
    <source>
        <dbReference type="Pfam" id="PF01979"/>
    </source>
</evidence>
<keyword evidence="1 4" id="KW-0862">Zinc</keyword>
<keyword evidence="7" id="KW-1185">Reference proteome</keyword>
<evidence type="ECO:0000256" key="2">
    <source>
        <dbReference type="PIRSR" id="PIRSR001238-1"/>
    </source>
</evidence>
<dbReference type="PANTHER" id="PTHR11647">
    <property type="entry name" value="HYDRANTOINASE/DIHYDROPYRIMIDINASE FAMILY MEMBER"/>
    <property type="match status" value="1"/>
</dbReference>
<keyword evidence="1 4" id="KW-0479">Metal-binding</keyword>
<dbReference type="SUPFAM" id="SSF51556">
    <property type="entry name" value="Metallo-dependent hydrolases"/>
    <property type="match status" value="1"/>
</dbReference>
<dbReference type="InterPro" id="IPR032466">
    <property type="entry name" value="Metal_Hydrolase"/>
</dbReference>
<feature type="binding site" evidence="3">
    <location>
        <begin position="71"/>
        <end position="73"/>
    </location>
    <ligand>
        <name>substrate</name>
    </ligand>
</feature>
<dbReference type="PANTHER" id="PTHR11647:SF1">
    <property type="entry name" value="COLLAPSIN RESPONSE MEDIATOR PROTEIN"/>
    <property type="match status" value="1"/>
</dbReference>
<comment type="PTM">
    <text evidence="1">Carboxylation allows a single lysine to coordinate two zinc ions.</text>
</comment>
<dbReference type="InterPro" id="IPR006680">
    <property type="entry name" value="Amidohydro-rel"/>
</dbReference>
<feature type="binding site" evidence="3">
    <location>
        <position position="133"/>
    </location>
    <ligand>
        <name>substrate</name>
    </ligand>
</feature>
<organism evidence="6 7">
    <name type="scientific">Aminipila butyrica</name>
    <dbReference type="NCBI Taxonomy" id="433296"/>
    <lineage>
        <taxon>Bacteria</taxon>
        <taxon>Bacillati</taxon>
        <taxon>Bacillota</taxon>
        <taxon>Clostridia</taxon>
        <taxon>Peptostreptococcales</taxon>
        <taxon>Anaerovoracaceae</taxon>
        <taxon>Aminipila</taxon>
    </lineage>
</organism>
<feature type="binding site" evidence="4">
    <location>
        <position position="289"/>
    </location>
    <ligand>
        <name>Zn(2+)</name>
        <dbReference type="ChEBI" id="CHEBI:29105"/>
        <label>1</label>
        <note>catalytic</note>
    </ligand>
</feature>
<dbReference type="AlphaFoldDB" id="A0A858BXE4"/>
<dbReference type="GO" id="GO:0046872">
    <property type="term" value="F:metal ion binding"/>
    <property type="evidence" value="ECO:0007669"/>
    <property type="project" value="UniProtKB-KW"/>
</dbReference>
<feature type="binding site" evidence="4">
    <location>
        <position position="227"/>
    </location>
    <ligand>
        <name>Zn(2+)</name>
        <dbReference type="ChEBI" id="CHEBI:29105"/>
        <label>2</label>
        <note>catalytic</note>
    </ligand>
</feature>
<reference evidence="6 7" key="1">
    <citation type="submission" date="2020-02" db="EMBL/GenBank/DDBJ databases">
        <authorList>
            <person name="Kim Y.B."/>
            <person name="Roh S.W."/>
        </authorList>
    </citation>
    <scope>NUCLEOTIDE SEQUENCE [LARGE SCALE GENOMIC DNA]</scope>
    <source>
        <strain evidence="6 7">DSM 103574</strain>
    </source>
</reference>
<dbReference type="Gene3D" id="2.30.40.10">
    <property type="entry name" value="Urease, subunit C, domain 1"/>
    <property type="match status" value="1"/>
</dbReference>
<dbReference type="Gene3D" id="3.20.20.140">
    <property type="entry name" value="Metal-dependent hydrolases"/>
    <property type="match status" value="1"/>
</dbReference>
<dbReference type="RefSeq" id="WP_163067089.1">
    <property type="nucleotide sequence ID" value="NZ_CP048649.1"/>
</dbReference>
<sequence>MITLIKNAKVYQPECAGVKDILLIDGKISTIGENISLEIKNAEGVLVEIDGSGMVAIPGLIDPHTHLLGGGGEGGYKTRTPEAMLTDFTTAGVTTAVGCLGTDGVTRNMISLLAKAKGLEEEGLSTYVYTGSYHVPPVTLTGDVMKDFLLADKVIGVGEVAISDHRSSQPSSQEFRRLSADARVGGMLSGKAGIMNIHLGDGSRMLELILDTVENTEIPITQFLPTHINRNPALFEEGIRYAKGGGYVDFTASKDPEYWEAEGEVRTSKGIKRMLEEGVSPDQFTISSDAQGSLPLFNEKMECIGLGVGKSDTILPEIRSCVLDLGIPLETVLRASTANPARILKLTSKGRIAPGFDGDLCLLEETTLELDTVLCKGQIMVRSGKPVVLGTFQQG</sequence>
<dbReference type="EMBL" id="CP048649">
    <property type="protein sequence ID" value="QIB69849.1"/>
    <property type="molecule type" value="Genomic_DNA"/>
</dbReference>
<keyword evidence="1" id="KW-0645">Protease</keyword>
<comment type="function">
    <text evidence="1">Catalyzes the hydrolytic cleavage of a subset of L-isoaspartyl (L-beta-aspartyl) dipeptides. Used to degrade proteins damaged by L-isoaspartyl residues formation.</text>
</comment>
<dbReference type="InterPro" id="IPR010229">
    <property type="entry name" value="Pept_M38_dipep"/>
</dbReference>
<dbReference type="GO" id="GO:0016810">
    <property type="term" value="F:hydrolase activity, acting on carbon-nitrogen (but not peptide) bonds"/>
    <property type="evidence" value="ECO:0007669"/>
    <property type="project" value="InterPro"/>
</dbReference>
<feature type="binding site" evidence="3">
    <location>
        <position position="102"/>
    </location>
    <ligand>
        <name>substrate</name>
    </ligand>
</feature>
<proteinExistence type="inferred from homology"/>
<feature type="active site" description="Proton acceptor" evidence="2">
    <location>
        <position position="289"/>
    </location>
</feature>
<comment type="similarity">
    <text evidence="1">Belongs to the peptidase M38 family.</text>
</comment>
<dbReference type="GO" id="GO:0008237">
    <property type="term" value="F:metallopeptidase activity"/>
    <property type="evidence" value="ECO:0007669"/>
    <property type="project" value="UniProtKB-KW"/>
</dbReference>
<feature type="binding site" evidence="4">
    <location>
        <position position="66"/>
    </location>
    <ligand>
        <name>Zn(2+)</name>
        <dbReference type="ChEBI" id="CHEBI:29105"/>
        <label>1</label>
        <note>catalytic</note>
    </ligand>
</feature>
<evidence type="ECO:0000256" key="1">
    <source>
        <dbReference type="PIRNR" id="PIRNR001238"/>
    </source>
</evidence>
<feature type="domain" description="Amidohydrolase-related" evidence="5">
    <location>
        <begin position="270"/>
        <end position="379"/>
    </location>
</feature>
<keyword evidence="1" id="KW-0482">Metalloprotease</keyword>
<name>A0A858BXE4_9FIRM</name>
<protein>
    <recommendedName>
        <fullName evidence="1">Isoaspartyl dipeptidase</fullName>
        <ecNumber evidence="1">3.4.19.-</ecNumber>
    </recommendedName>
</protein>
<dbReference type="PIRSF" id="PIRSF001238">
    <property type="entry name" value="IadA"/>
    <property type="match status" value="1"/>
</dbReference>
<dbReference type="EC" id="3.4.19.-" evidence="1"/>
<dbReference type="GO" id="GO:0005737">
    <property type="term" value="C:cytoplasm"/>
    <property type="evidence" value="ECO:0007669"/>
    <property type="project" value="UniProtKB-SubCell"/>
</dbReference>
<dbReference type="GO" id="GO:0006508">
    <property type="term" value="P:proteolysis"/>
    <property type="evidence" value="ECO:0007669"/>
    <property type="project" value="UniProtKB-KW"/>
</dbReference>
<feature type="binding site" evidence="3">
    <location>
        <position position="230"/>
    </location>
    <ligand>
        <name>substrate</name>
    </ligand>
</feature>
<gene>
    <name evidence="6" type="ORF">Ami103574_11180</name>
</gene>
<dbReference type="Pfam" id="PF01979">
    <property type="entry name" value="Amidohydro_1"/>
    <property type="match status" value="1"/>
</dbReference>
<evidence type="ECO:0000313" key="6">
    <source>
        <dbReference type="EMBL" id="QIB69849.1"/>
    </source>
</evidence>
<feature type="binding site" evidence="4">
    <location>
        <position position="198"/>
    </location>
    <ligand>
        <name>Zn(2+)</name>
        <dbReference type="ChEBI" id="CHEBI:29105"/>
        <label>2</label>
        <note>catalytic</note>
    </ligand>
</feature>
<evidence type="ECO:0000313" key="7">
    <source>
        <dbReference type="Proteomes" id="UP000466848"/>
    </source>
</evidence>
<feature type="binding site" evidence="4">
    <location>
        <position position="64"/>
    </location>
    <ligand>
        <name>Zn(2+)</name>
        <dbReference type="ChEBI" id="CHEBI:29105"/>
        <label>1</label>
        <note>catalytic</note>
    </ligand>
</feature>
<dbReference type="KEGG" id="abut:Ami103574_11180"/>
<dbReference type="NCBIfam" id="TIGR01975">
    <property type="entry name" value="isoAsp_dipep"/>
    <property type="match status" value="1"/>
</dbReference>
<feature type="binding site" evidence="3">
    <location>
        <position position="166"/>
    </location>
    <ligand>
        <name>substrate</name>
    </ligand>
</feature>
<dbReference type="Proteomes" id="UP000466848">
    <property type="component" value="Chromosome"/>
</dbReference>
<comment type="subcellular location">
    <subcellularLocation>
        <location evidence="1">Cytoplasm</location>
    </subcellularLocation>
</comment>
<dbReference type="SUPFAM" id="SSF51338">
    <property type="entry name" value="Composite domain of metallo-dependent hydrolases"/>
    <property type="match status" value="1"/>
</dbReference>
<comment type="cofactor">
    <cofactor evidence="1 4">
        <name>Zn(2+)</name>
        <dbReference type="ChEBI" id="CHEBI:29105"/>
    </cofactor>
    <text evidence="1 4">Binds 2 Zn(2+) ions per subunit.</text>
</comment>
<dbReference type="GO" id="GO:0008798">
    <property type="term" value="F:beta-aspartyl-peptidase activity"/>
    <property type="evidence" value="ECO:0007669"/>
    <property type="project" value="InterPro"/>
</dbReference>
<evidence type="ECO:0000256" key="3">
    <source>
        <dbReference type="PIRSR" id="PIRSR001238-2"/>
    </source>
</evidence>
<dbReference type="InterPro" id="IPR050378">
    <property type="entry name" value="Metallo-dep_Hydrolases_sf"/>
</dbReference>
<evidence type="ECO:0000256" key="4">
    <source>
        <dbReference type="PIRSR" id="PIRSR001238-3"/>
    </source>
</evidence>
<keyword evidence="1 6" id="KW-0378">Hydrolase</keyword>
<accession>A0A858BXE4</accession>
<feature type="binding site" evidence="3">
    <location>
        <position position="293"/>
    </location>
    <ligand>
        <name>substrate</name>
    </ligand>
</feature>